<feature type="non-terminal residue" evidence="1">
    <location>
        <position position="1"/>
    </location>
</feature>
<dbReference type="InterPro" id="IPR029044">
    <property type="entry name" value="Nucleotide-diphossugar_trans"/>
</dbReference>
<accession>A0A0F8YR74</accession>
<organism evidence="1">
    <name type="scientific">marine sediment metagenome</name>
    <dbReference type="NCBI Taxonomy" id="412755"/>
    <lineage>
        <taxon>unclassified sequences</taxon>
        <taxon>metagenomes</taxon>
        <taxon>ecological metagenomes</taxon>
    </lineage>
</organism>
<sequence>SIACAKMCEQIEGTYASVDSKQYAEIAQRYGAQVIMRDWIEDSDDRRYLIHALGQWEAQPEYIALLRPTTPLRNPSLVDSLCRNPNTYRTYEWIHDLQMKRPDGYLDVFPSKQVIADDVLWLGYINWWIINPTVGEIDEEEDFDYIEWRLQKYGSPIHDYLKANYPNPE</sequence>
<reference evidence="1" key="1">
    <citation type="journal article" date="2015" name="Nature">
        <title>Complex archaea that bridge the gap between prokaryotes and eukaryotes.</title>
        <authorList>
            <person name="Spang A."/>
            <person name="Saw J.H."/>
            <person name="Jorgensen S.L."/>
            <person name="Zaremba-Niedzwiedzka K."/>
            <person name="Martijn J."/>
            <person name="Lind A.E."/>
            <person name="van Eijk R."/>
            <person name="Schleper C."/>
            <person name="Guy L."/>
            <person name="Ettema T.J."/>
        </authorList>
    </citation>
    <scope>NUCLEOTIDE SEQUENCE</scope>
</reference>
<proteinExistence type="predicted"/>
<dbReference type="Gene3D" id="3.90.550.10">
    <property type="entry name" value="Spore Coat Polysaccharide Biosynthesis Protein SpsA, Chain A"/>
    <property type="match status" value="1"/>
</dbReference>
<protein>
    <submittedName>
        <fullName evidence="1">Uncharacterized protein</fullName>
    </submittedName>
</protein>
<dbReference type="EMBL" id="LAZR01055470">
    <property type="protein sequence ID" value="KKK76285.1"/>
    <property type="molecule type" value="Genomic_DNA"/>
</dbReference>
<dbReference type="SUPFAM" id="SSF53448">
    <property type="entry name" value="Nucleotide-diphospho-sugar transferases"/>
    <property type="match status" value="1"/>
</dbReference>
<evidence type="ECO:0000313" key="1">
    <source>
        <dbReference type="EMBL" id="KKK76285.1"/>
    </source>
</evidence>
<gene>
    <name evidence="1" type="ORF">LCGC14_2865180</name>
</gene>
<name>A0A0F8YR74_9ZZZZ</name>
<dbReference type="AlphaFoldDB" id="A0A0F8YR74"/>
<comment type="caution">
    <text evidence="1">The sequence shown here is derived from an EMBL/GenBank/DDBJ whole genome shotgun (WGS) entry which is preliminary data.</text>
</comment>